<evidence type="ECO:0000313" key="8">
    <source>
        <dbReference type="Proteomes" id="UP001604336"/>
    </source>
</evidence>
<evidence type="ECO:0000259" key="6">
    <source>
        <dbReference type="PROSITE" id="PS50888"/>
    </source>
</evidence>
<gene>
    <name evidence="7" type="ORF">Adt_02983</name>
</gene>
<dbReference type="GO" id="GO:0006355">
    <property type="term" value="P:regulation of DNA-templated transcription"/>
    <property type="evidence" value="ECO:0007669"/>
    <property type="project" value="UniProtKB-ARBA"/>
</dbReference>
<dbReference type="InterPro" id="IPR036638">
    <property type="entry name" value="HLH_DNA-bd_sf"/>
</dbReference>
<evidence type="ECO:0000313" key="7">
    <source>
        <dbReference type="EMBL" id="KAL2542005.1"/>
    </source>
</evidence>
<dbReference type="SUPFAM" id="SSF47459">
    <property type="entry name" value="HLH, helix-loop-helix DNA-binding domain"/>
    <property type="match status" value="1"/>
</dbReference>
<dbReference type="PROSITE" id="PS50888">
    <property type="entry name" value="BHLH"/>
    <property type="match status" value="1"/>
</dbReference>
<dbReference type="AlphaFoldDB" id="A0ABD1VXI2"/>
<evidence type="ECO:0000256" key="4">
    <source>
        <dbReference type="ARBA" id="ARBA00023242"/>
    </source>
</evidence>
<dbReference type="Gene3D" id="4.10.280.10">
    <property type="entry name" value="Helix-loop-helix DNA-binding domain"/>
    <property type="match status" value="1"/>
</dbReference>
<dbReference type="EMBL" id="JBFOLK010000001">
    <property type="protein sequence ID" value="KAL2542005.1"/>
    <property type="molecule type" value="Genomic_DNA"/>
</dbReference>
<dbReference type="PANTHER" id="PTHR13935">
    <property type="entry name" value="ACHAETE-SCUTE TRANSCRIPTION FACTOR-RELATED"/>
    <property type="match status" value="1"/>
</dbReference>
<dbReference type="PANTHER" id="PTHR13935:SF155">
    <property type="entry name" value="TRANSCRIPTION FACTOR BHLH120-LIKE"/>
    <property type="match status" value="1"/>
</dbReference>
<evidence type="ECO:0000256" key="3">
    <source>
        <dbReference type="ARBA" id="ARBA00023163"/>
    </source>
</evidence>
<reference evidence="8" key="1">
    <citation type="submission" date="2024-07" db="EMBL/GenBank/DDBJ databases">
        <title>Two chromosome-level genome assemblies of Korean endemic species Abeliophyllum distichum and Forsythia ovata (Oleaceae).</title>
        <authorList>
            <person name="Jang H."/>
        </authorList>
    </citation>
    <scope>NUCLEOTIDE SEQUENCE [LARGE SCALE GENOMIC DNA]</scope>
</reference>
<organism evidence="7 8">
    <name type="scientific">Abeliophyllum distichum</name>
    <dbReference type="NCBI Taxonomy" id="126358"/>
    <lineage>
        <taxon>Eukaryota</taxon>
        <taxon>Viridiplantae</taxon>
        <taxon>Streptophyta</taxon>
        <taxon>Embryophyta</taxon>
        <taxon>Tracheophyta</taxon>
        <taxon>Spermatophyta</taxon>
        <taxon>Magnoliopsida</taxon>
        <taxon>eudicotyledons</taxon>
        <taxon>Gunneridae</taxon>
        <taxon>Pentapetalae</taxon>
        <taxon>asterids</taxon>
        <taxon>lamiids</taxon>
        <taxon>Lamiales</taxon>
        <taxon>Oleaceae</taxon>
        <taxon>Forsythieae</taxon>
        <taxon>Abeliophyllum</taxon>
    </lineage>
</organism>
<comment type="subcellular location">
    <subcellularLocation>
        <location evidence="1">Nucleus</location>
    </subcellularLocation>
</comment>
<accession>A0ABD1VXI2</accession>
<keyword evidence="4" id="KW-0539">Nucleus</keyword>
<feature type="domain" description="BHLH" evidence="6">
    <location>
        <begin position="68"/>
        <end position="124"/>
    </location>
</feature>
<sequence>MFSLLQDDDFSPENPTFSITYSDFIIPQDLGIDHASLGSLQGTTLNIDDKKGKRMFKSYDKCPKDGLQKKIVHREVERQRRQEMAILYHSLRSVIPQEHVKIIFTRPANYIRNLQNNIEELENKRDKLKNFSNDQNSKTGSCSNTLPVNVRVKSCTVGIEVSITGDFLLEGFPLSRVMEILQEEGLNVISCICTKVEGTSHYTIQSEVMDFPGVNLDTLQRKLCYMIIHWINFV</sequence>
<keyword evidence="3" id="KW-0804">Transcription</keyword>
<name>A0ABD1VXI2_9LAMI</name>
<keyword evidence="8" id="KW-1185">Reference proteome</keyword>
<dbReference type="InterPro" id="IPR015660">
    <property type="entry name" value="MASH1/Ascl1a-like"/>
</dbReference>
<evidence type="ECO:0000256" key="2">
    <source>
        <dbReference type="ARBA" id="ARBA00023015"/>
    </source>
</evidence>
<comment type="caution">
    <text evidence="7">The sequence shown here is derived from an EMBL/GenBank/DDBJ whole genome shotgun (WGS) entry which is preliminary data.</text>
</comment>
<keyword evidence="5" id="KW-0175">Coiled coil</keyword>
<proteinExistence type="predicted"/>
<feature type="coiled-coil region" evidence="5">
    <location>
        <begin position="111"/>
        <end position="138"/>
    </location>
</feature>
<evidence type="ECO:0000256" key="1">
    <source>
        <dbReference type="ARBA" id="ARBA00004123"/>
    </source>
</evidence>
<dbReference type="Proteomes" id="UP001604336">
    <property type="component" value="Unassembled WGS sequence"/>
</dbReference>
<dbReference type="Pfam" id="PF00010">
    <property type="entry name" value="HLH"/>
    <property type="match status" value="1"/>
</dbReference>
<dbReference type="GO" id="GO:0005634">
    <property type="term" value="C:nucleus"/>
    <property type="evidence" value="ECO:0007669"/>
    <property type="project" value="UniProtKB-SubCell"/>
</dbReference>
<protein>
    <submittedName>
        <fullName evidence="7">Transcription factor bHLH</fullName>
    </submittedName>
</protein>
<dbReference type="InterPro" id="IPR011598">
    <property type="entry name" value="bHLH_dom"/>
</dbReference>
<keyword evidence="2" id="KW-0805">Transcription regulation</keyword>
<evidence type="ECO:0000256" key="5">
    <source>
        <dbReference type="SAM" id="Coils"/>
    </source>
</evidence>